<dbReference type="RefSeq" id="WP_034246172.1">
    <property type="nucleotide sequence ID" value="NZ_AQRA01000010.1"/>
</dbReference>
<dbReference type="eggNOG" id="ENOG5032Q4S">
    <property type="taxonomic scope" value="Bacteria"/>
</dbReference>
<dbReference type="EMBL" id="AQRA01000010">
    <property type="protein sequence ID" value="EZH71948.1"/>
    <property type="molecule type" value="Genomic_DNA"/>
</dbReference>
<comment type="caution">
    <text evidence="1">The sequence shown here is derived from an EMBL/GenBank/DDBJ whole genome shotgun (WGS) entry which is preliminary data.</text>
</comment>
<evidence type="ECO:0000313" key="2">
    <source>
        <dbReference type="Proteomes" id="UP000023541"/>
    </source>
</evidence>
<dbReference type="Proteomes" id="UP000023541">
    <property type="component" value="Unassembled WGS sequence"/>
</dbReference>
<keyword evidence="2" id="KW-1185">Reference proteome</keyword>
<organism evidence="1 2">
    <name type="scientific">Aquimarina atlantica</name>
    <dbReference type="NCBI Taxonomy" id="1317122"/>
    <lineage>
        <taxon>Bacteria</taxon>
        <taxon>Pseudomonadati</taxon>
        <taxon>Bacteroidota</taxon>
        <taxon>Flavobacteriia</taxon>
        <taxon>Flavobacteriales</taxon>
        <taxon>Flavobacteriaceae</taxon>
        <taxon>Aquimarina</taxon>
    </lineage>
</organism>
<proteinExistence type="predicted"/>
<dbReference type="STRING" id="1317122.ATO12_04835"/>
<protein>
    <submittedName>
        <fullName evidence="1">Uncharacterized protein</fullName>
    </submittedName>
</protein>
<accession>A0A023BQI4</accession>
<name>A0A023BQI4_9FLAO</name>
<sequence length="72" mass="8148">MNSSINNTKNKIETCLYVTFLNGAIMMINPKIISIKKNQNKTPDVLPKEITIVINETNKSTIAITFEMTLFN</sequence>
<dbReference type="AlphaFoldDB" id="A0A023BQI4"/>
<gene>
    <name evidence="1" type="ORF">ATO12_04835</name>
</gene>
<evidence type="ECO:0000313" key="1">
    <source>
        <dbReference type="EMBL" id="EZH71948.1"/>
    </source>
</evidence>
<reference evidence="1 2" key="1">
    <citation type="submission" date="2014-04" db="EMBL/GenBank/DDBJ databases">
        <title>Aquimarina sp. 22II-S11-z7 Genome Sequencing.</title>
        <authorList>
            <person name="Lai Q."/>
        </authorList>
    </citation>
    <scope>NUCLEOTIDE SEQUENCE [LARGE SCALE GENOMIC DNA]</scope>
    <source>
        <strain evidence="1 2">22II-S11-z7</strain>
    </source>
</reference>